<dbReference type="EMBL" id="JAAQHG020000010">
    <property type="protein sequence ID" value="KAL1587413.1"/>
    <property type="molecule type" value="Genomic_DNA"/>
</dbReference>
<dbReference type="Pfam" id="PF01814">
    <property type="entry name" value="Hemerythrin"/>
    <property type="match status" value="1"/>
</dbReference>
<feature type="domain" description="Hemerythrin-like" evidence="2">
    <location>
        <begin position="115"/>
        <end position="242"/>
    </location>
</feature>
<dbReference type="RefSeq" id="XP_069230518.1">
    <property type="nucleotide sequence ID" value="XM_069372351.1"/>
</dbReference>
<accession>A0AB34KRS3</accession>
<dbReference type="PANTHER" id="PTHR38048">
    <property type="entry name" value="EXPRESSED PROTEIN"/>
    <property type="match status" value="1"/>
</dbReference>
<dbReference type="InterPro" id="IPR012312">
    <property type="entry name" value="Hemerythrin-like"/>
</dbReference>
<evidence type="ECO:0000259" key="2">
    <source>
        <dbReference type="Pfam" id="PF01814"/>
    </source>
</evidence>
<proteinExistence type="predicted"/>
<dbReference type="GeneID" id="96005189"/>
<gene>
    <name evidence="3" type="ORF">WHR41_03745</name>
</gene>
<dbReference type="CDD" id="cd12108">
    <property type="entry name" value="Hr-like"/>
    <property type="match status" value="1"/>
</dbReference>
<dbReference type="Gene3D" id="1.20.120.520">
    <property type="entry name" value="nmb1532 protein domain like"/>
    <property type="match status" value="1"/>
</dbReference>
<evidence type="ECO:0000313" key="3">
    <source>
        <dbReference type="EMBL" id="KAL1587413.1"/>
    </source>
</evidence>
<dbReference type="AlphaFoldDB" id="A0AB34KRS3"/>
<name>A0AB34KRS3_9PEZI</name>
<dbReference type="Proteomes" id="UP000803884">
    <property type="component" value="Unassembled WGS sequence"/>
</dbReference>
<reference evidence="3 4" key="1">
    <citation type="journal article" date="2020" name="Microbiol. Resour. Announc.">
        <title>Draft Genome Sequence of a Cladosporium Species Isolated from the Mesophotic Ascidian Didemnum maculosum.</title>
        <authorList>
            <person name="Gioti A."/>
            <person name="Siaperas R."/>
            <person name="Nikolaivits E."/>
            <person name="Le Goff G."/>
            <person name="Ouazzani J."/>
            <person name="Kotoulas G."/>
            <person name="Topakas E."/>
        </authorList>
    </citation>
    <scope>NUCLEOTIDE SEQUENCE [LARGE SCALE GENOMIC DNA]</scope>
    <source>
        <strain evidence="3 4">TM138-S3</strain>
    </source>
</reference>
<evidence type="ECO:0000256" key="1">
    <source>
        <dbReference type="SAM" id="MobiDB-lite"/>
    </source>
</evidence>
<dbReference type="InterPro" id="IPR053206">
    <property type="entry name" value="Dimeric_xanthone_biosynth"/>
</dbReference>
<dbReference type="PANTHER" id="PTHR38048:SF1">
    <property type="entry name" value="HEMERYTHRIN-LIKE DOMAIN-CONTAINING PROTEIN"/>
    <property type="match status" value="1"/>
</dbReference>
<organism evidence="3 4">
    <name type="scientific">Cladosporium halotolerans</name>
    <dbReference type="NCBI Taxonomy" id="1052096"/>
    <lineage>
        <taxon>Eukaryota</taxon>
        <taxon>Fungi</taxon>
        <taxon>Dikarya</taxon>
        <taxon>Ascomycota</taxon>
        <taxon>Pezizomycotina</taxon>
        <taxon>Dothideomycetes</taxon>
        <taxon>Dothideomycetidae</taxon>
        <taxon>Cladosporiales</taxon>
        <taxon>Cladosporiaceae</taxon>
        <taxon>Cladosporium</taxon>
    </lineage>
</organism>
<keyword evidence="4" id="KW-1185">Reference proteome</keyword>
<protein>
    <recommendedName>
        <fullName evidence="2">Hemerythrin-like domain-containing protein</fullName>
    </recommendedName>
</protein>
<feature type="region of interest" description="Disordered" evidence="1">
    <location>
        <begin position="74"/>
        <end position="99"/>
    </location>
</feature>
<sequence>MLARLPNLAIQRSYCANAAYLRTSTNTVAPTVLARNVFPIAASSIQSPDQKSRAFSHSARSHSDNISMADASREMEANGVPKKGEPTAAAAPEQEEQKELPKLSAAEFRVYNRMAEHMDLFHNNFRQTWNLLYSACTSGKKPQGMTLRAFLQAGDDFAHHLTIHHTIEERHIFPVLAKKMPAFRKELELLSQHKRIHDGLEKFEAYIAECRSGERELRFGELKGVMDTFGEVLWEHLDEEVHELRAENMRKFWTQDEMRRLPM</sequence>
<comment type="caution">
    <text evidence="3">The sequence shown here is derived from an EMBL/GenBank/DDBJ whole genome shotgun (WGS) entry which is preliminary data.</text>
</comment>
<evidence type="ECO:0000313" key="4">
    <source>
        <dbReference type="Proteomes" id="UP000803884"/>
    </source>
</evidence>